<dbReference type="RefSeq" id="WP_034383515.1">
    <property type="nucleotide sequence ID" value="NZ_AWTN01000148.1"/>
</dbReference>
<accession>A0A0E3BD27</accession>
<gene>
    <name evidence="1" type="ORF">P245_25620</name>
</gene>
<dbReference type="Proteomes" id="UP000029567">
    <property type="component" value="Unassembled WGS sequence"/>
</dbReference>
<name>A0A0E3BD27_9BURK</name>
<dbReference type="AlphaFoldDB" id="A0A0E3BD27"/>
<evidence type="ECO:0008006" key="3">
    <source>
        <dbReference type="Google" id="ProtNLM"/>
    </source>
</evidence>
<reference evidence="1 2" key="1">
    <citation type="submission" date="2013-09" db="EMBL/GenBank/DDBJ databases">
        <title>High correlation between genotypes and phenotypes of environmental bacteria Comamonas testosteroni strains.</title>
        <authorList>
            <person name="Liu L."/>
            <person name="Zhu W."/>
            <person name="Xia X."/>
            <person name="Xu B."/>
            <person name="Luo M."/>
            <person name="Wang G."/>
        </authorList>
    </citation>
    <scope>NUCLEOTIDE SEQUENCE [LARGE SCALE GENOMIC DNA]</scope>
    <source>
        <strain evidence="1 2">JL14</strain>
    </source>
</reference>
<proteinExistence type="predicted"/>
<evidence type="ECO:0000313" key="2">
    <source>
        <dbReference type="Proteomes" id="UP000029567"/>
    </source>
</evidence>
<protein>
    <recommendedName>
        <fullName evidence="3">Morphogenetic protein</fullName>
    </recommendedName>
</protein>
<sequence length="226" mass="25424">MSKKETGLMFKAPLVRAILSGQKTQTRRICKLETVTDDTFMGGHYLKLKDGMNLAIGSEHVHIACPTGGPGDRIYVRETWAEIPRPLPLTDESLPMRKDDRIIVYKEDPDWDGARQFLAADGCIRWAKPARWSPSIHMPKHAARIWLEVTSARVERLQDISEADAIAEGITGPHHVGYPAYRVPDDSKPRYSCARAAFESLWESTGGNWAANPWVWVIDFKRIGAT</sequence>
<evidence type="ECO:0000313" key="1">
    <source>
        <dbReference type="EMBL" id="KGG82858.1"/>
    </source>
</evidence>
<comment type="caution">
    <text evidence="1">The sequence shown here is derived from an EMBL/GenBank/DDBJ whole genome shotgun (WGS) entry which is preliminary data.</text>
</comment>
<organism evidence="1 2">
    <name type="scientific">Comamonas thiooxydans</name>
    <dbReference type="NCBI Taxonomy" id="363952"/>
    <lineage>
        <taxon>Bacteria</taxon>
        <taxon>Pseudomonadati</taxon>
        <taxon>Pseudomonadota</taxon>
        <taxon>Betaproteobacteria</taxon>
        <taxon>Burkholderiales</taxon>
        <taxon>Comamonadaceae</taxon>
        <taxon>Comamonas</taxon>
    </lineage>
</organism>
<dbReference type="EMBL" id="AWTN01000148">
    <property type="protein sequence ID" value="KGG82858.1"/>
    <property type="molecule type" value="Genomic_DNA"/>
</dbReference>